<sequence length="33" mass="3789">MTRNIDNLQLLFGPGDHISLEMLLQDLHCLPLQ</sequence>
<organism evidence="1 2">
    <name type="scientific">Blumeria graminis f. sp. triticale</name>
    <dbReference type="NCBI Taxonomy" id="1689686"/>
    <lineage>
        <taxon>Eukaryota</taxon>
        <taxon>Fungi</taxon>
        <taxon>Dikarya</taxon>
        <taxon>Ascomycota</taxon>
        <taxon>Pezizomycotina</taxon>
        <taxon>Leotiomycetes</taxon>
        <taxon>Erysiphales</taxon>
        <taxon>Erysiphaceae</taxon>
        <taxon>Blumeria</taxon>
    </lineage>
</organism>
<proteinExistence type="predicted"/>
<name>A0A9W4D7G9_BLUGR</name>
<reference evidence="1" key="1">
    <citation type="submission" date="2020-10" db="EMBL/GenBank/DDBJ databases">
        <authorList>
            <person name="Muller C M."/>
        </authorList>
    </citation>
    <scope>NUCLEOTIDE SEQUENCE</scope>
    <source>
        <strain evidence="1">THUN-12</strain>
    </source>
</reference>
<accession>A0A9W4D7G9</accession>
<evidence type="ECO:0000313" key="2">
    <source>
        <dbReference type="Proteomes" id="UP000683417"/>
    </source>
</evidence>
<dbReference type="Proteomes" id="UP000683417">
    <property type="component" value="Unassembled WGS sequence"/>
</dbReference>
<dbReference type="EMBL" id="CAJHIT010000009">
    <property type="protein sequence ID" value="CAD6505516.1"/>
    <property type="molecule type" value="Genomic_DNA"/>
</dbReference>
<evidence type="ECO:0000313" key="1">
    <source>
        <dbReference type="EMBL" id="CAD6505516.1"/>
    </source>
</evidence>
<dbReference type="AlphaFoldDB" id="A0A9W4D7G9"/>
<protein>
    <submittedName>
        <fullName evidence="1">BgTH12-01006</fullName>
    </submittedName>
</protein>
<gene>
    <name evidence="1" type="ORF">BGTH12_LOCUS6874</name>
</gene>
<comment type="caution">
    <text evidence="1">The sequence shown here is derived from an EMBL/GenBank/DDBJ whole genome shotgun (WGS) entry which is preliminary data.</text>
</comment>